<keyword evidence="6 7" id="KW-0472">Membrane</keyword>
<evidence type="ECO:0000256" key="6">
    <source>
        <dbReference type="ARBA" id="ARBA00023136"/>
    </source>
</evidence>
<evidence type="ECO:0000313" key="10">
    <source>
        <dbReference type="Proteomes" id="UP000092683"/>
    </source>
</evidence>
<feature type="domain" description="Type VII secretion system protein EccE" evidence="8">
    <location>
        <begin position="131"/>
        <end position="217"/>
    </location>
</feature>
<organism evidence="9 10">
    <name type="scientific">Mycobacterium malmoense</name>
    <dbReference type="NCBI Taxonomy" id="1780"/>
    <lineage>
        <taxon>Bacteria</taxon>
        <taxon>Bacillati</taxon>
        <taxon>Actinomycetota</taxon>
        <taxon>Actinomycetes</taxon>
        <taxon>Mycobacteriales</taxon>
        <taxon>Mycobacteriaceae</taxon>
        <taxon>Mycobacterium</taxon>
    </lineage>
</organism>
<dbReference type="InterPro" id="IPR050051">
    <property type="entry name" value="EccE_dom"/>
</dbReference>
<keyword evidence="5 7" id="KW-1133">Transmembrane helix</keyword>
<name>A0A1B9DBR5_MYCMA</name>
<comment type="subcellular location">
    <subcellularLocation>
        <location evidence="1">Cell membrane</location>
    </subcellularLocation>
</comment>
<protein>
    <submittedName>
        <fullName evidence="9">Type VII secretion protein EccE</fullName>
    </submittedName>
</protein>
<evidence type="ECO:0000256" key="3">
    <source>
        <dbReference type="ARBA" id="ARBA00022475"/>
    </source>
</evidence>
<dbReference type="Proteomes" id="UP000092683">
    <property type="component" value="Unassembled WGS sequence"/>
</dbReference>
<evidence type="ECO:0000256" key="4">
    <source>
        <dbReference type="ARBA" id="ARBA00022692"/>
    </source>
</evidence>
<comment type="similarity">
    <text evidence="2">Belongs to the EccE family.</text>
</comment>
<evidence type="ECO:0000313" key="9">
    <source>
        <dbReference type="EMBL" id="OCB59122.1"/>
    </source>
</evidence>
<evidence type="ECO:0000256" key="2">
    <source>
        <dbReference type="ARBA" id="ARBA00007759"/>
    </source>
</evidence>
<feature type="transmembrane region" description="Helical" evidence="7">
    <location>
        <begin position="38"/>
        <end position="63"/>
    </location>
</feature>
<evidence type="ECO:0000256" key="1">
    <source>
        <dbReference type="ARBA" id="ARBA00004236"/>
    </source>
</evidence>
<gene>
    <name evidence="9" type="ORF">A5677_15505</name>
</gene>
<dbReference type="GO" id="GO:0005886">
    <property type="term" value="C:plasma membrane"/>
    <property type="evidence" value="ECO:0007669"/>
    <property type="project" value="UniProtKB-SubCell"/>
</dbReference>
<dbReference type="Pfam" id="PF11203">
    <property type="entry name" value="EccE"/>
    <property type="match status" value="1"/>
</dbReference>
<dbReference type="RefSeq" id="WP_065479579.1">
    <property type="nucleotide sequence ID" value="NZ_MBEE01000061.1"/>
</dbReference>
<sequence length="330" mass="35330">MSLQRWIPTPGPGRIALALLAVVPAAMAYPWHSPRDYWVLGIAAAVVLVLFGCWRGMYFTTLLRRRLAIMGRRESAAAESGTATTALLRVGARAGGDDALPLPLLASYLDRYGIRADKIRITSRANASDASRRETWIGLTISAADNLAALKARSPRIPLHETAQVAARRLADHLREIGWEATAVAPDDIPRLLTSNARESWRGVQRGASDYLAAYRIPVDETLPQTLGEIRSSSALETCIALEIAGDAAQPTIAAACAVQTDTQPERRAPLAGLIPQAGNHLPALTALDLLSTRRLDGHSDAPAGLLAELDWPTEAGGAHREPAAETART</sequence>
<dbReference type="OrthoDB" id="4760969at2"/>
<dbReference type="EMBL" id="MBEE01000061">
    <property type="protein sequence ID" value="OCB59122.1"/>
    <property type="molecule type" value="Genomic_DNA"/>
</dbReference>
<dbReference type="InterPro" id="IPR021368">
    <property type="entry name" value="T7SS_EccE"/>
</dbReference>
<evidence type="ECO:0000256" key="5">
    <source>
        <dbReference type="ARBA" id="ARBA00022989"/>
    </source>
</evidence>
<dbReference type="NCBIfam" id="TIGR03923">
    <property type="entry name" value="T7SS_EccE"/>
    <property type="match status" value="1"/>
</dbReference>
<evidence type="ECO:0000256" key="7">
    <source>
        <dbReference type="SAM" id="Phobius"/>
    </source>
</evidence>
<reference evidence="9 10" key="1">
    <citation type="submission" date="2016-06" db="EMBL/GenBank/DDBJ databases">
        <authorList>
            <person name="Kjaerup R.B."/>
            <person name="Dalgaard T.S."/>
            <person name="Juul-Madsen H.R."/>
        </authorList>
    </citation>
    <scope>NUCLEOTIDE SEQUENCE [LARGE SCALE GENOMIC DNA]</scope>
    <source>
        <strain evidence="9 10">E3012</strain>
    </source>
</reference>
<keyword evidence="3" id="KW-1003">Cell membrane</keyword>
<comment type="caution">
    <text evidence="9">The sequence shown here is derived from an EMBL/GenBank/DDBJ whole genome shotgun (WGS) entry which is preliminary data.</text>
</comment>
<dbReference type="AlphaFoldDB" id="A0A1B9DBR5"/>
<evidence type="ECO:0000259" key="8">
    <source>
        <dbReference type="Pfam" id="PF11203"/>
    </source>
</evidence>
<keyword evidence="4 7" id="KW-0812">Transmembrane</keyword>
<accession>A0A1B9DBR5</accession>
<proteinExistence type="inferred from homology"/>